<dbReference type="EMBL" id="IACJ01037638">
    <property type="protein sequence ID" value="LAA40238.1"/>
    <property type="molecule type" value="Transcribed_RNA"/>
</dbReference>
<organism evidence="1">
    <name type="scientific">Micrurus corallinus</name>
    <name type="common">Brazilian coral snake</name>
    <dbReference type="NCBI Taxonomy" id="54390"/>
    <lineage>
        <taxon>Eukaryota</taxon>
        <taxon>Metazoa</taxon>
        <taxon>Chordata</taxon>
        <taxon>Craniata</taxon>
        <taxon>Vertebrata</taxon>
        <taxon>Euteleostomi</taxon>
        <taxon>Lepidosauria</taxon>
        <taxon>Squamata</taxon>
        <taxon>Bifurcata</taxon>
        <taxon>Unidentata</taxon>
        <taxon>Episquamata</taxon>
        <taxon>Toxicofera</taxon>
        <taxon>Serpentes</taxon>
        <taxon>Colubroidea</taxon>
        <taxon>Elapidae</taxon>
        <taxon>Elapinae</taxon>
        <taxon>Micrurus</taxon>
    </lineage>
</organism>
<evidence type="ECO:0000313" key="1">
    <source>
        <dbReference type="EMBL" id="LAA40238.1"/>
    </source>
</evidence>
<dbReference type="AlphaFoldDB" id="A0A2D4EYB0"/>
<reference evidence="1" key="1">
    <citation type="submission" date="2017-07" db="EMBL/GenBank/DDBJ databases">
        <authorList>
            <person name="Mikheyev A."/>
            <person name="Grau M."/>
        </authorList>
    </citation>
    <scope>NUCLEOTIDE SEQUENCE</scope>
    <source>
        <tissue evidence="1">Venom_gland</tissue>
    </source>
</reference>
<proteinExistence type="predicted"/>
<name>A0A2D4EYB0_MICCO</name>
<sequence length="99" mass="11269">MLHSNHCTTTALEEALCHISSLTVEMFMLISGSSTLWTDHHCVAHECKMSRDFNCFIGHLYAEVMQLFSCLFNADMAMISNSTCFFNPYEMDESYSPIP</sequence>
<protein>
    <submittedName>
        <fullName evidence="1">Uncharacterized protein</fullName>
    </submittedName>
</protein>
<reference evidence="1" key="2">
    <citation type="submission" date="2017-11" db="EMBL/GenBank/DDBJ databases">
        <title>Coralsnake Venomics: Analyses of Venom Gland Transcriptomes and Proteomes of Six Brazilian Taxa.</title>
        <authorList>
            <person name="Aird S.D."/>
            <person name="Jorge da Silva N."/>
            <person name="Qiu L."/>
            <person name="Villar-Briones A."/>
            <person name="Aparecida-Saddi V."/>
            <person name="Campos-Telles M.P."/>
            <person name="Grau M."/>
            <person name="Mikheyev A.S."/>
        </authorList>
    </citation>
    <scope>NUCLEOTIDE SEQUENCE</scope>
    <source>
        <tissue evidence="1">Venom_gland</tissue>
    </source>
</reference>
<accession>A0A2D4EYB0</accession>